<evidence type="ECO:0000256" key="6">
    <source>
        <dbReference type="PROSITE-ProRule" id="PRU00201"/>
    </source>
</evidence>
<evidence type="ECO:0000256" key="1">
    <source>
        <dbReference type="ARBA" id="ARBA00004123"/>
    </source>
</evidence>
<dbReference type="GO" id="GO:0043474">
    <property type="term" value="P:pigment metabolic process involved in pigmentation"/>
    <property type="evidence" value="ECO:0007669"/>
    <property type="project" value="Ensembl"/>
</dbReference>
<dbReference type="GO" id="GO:1902808">
    <property type="term" value="P:positive regulation of cell cycle G1/S phase transition"/>
    <property type="evidence" value="ECO:0007669"/>
    <property type="project" value="Ensembl"/>
</dbReference>
<dbReference type="GO" id="GO:0042826">
    <property type="term" value="F:histone deacetylase binding"/>
    <property type="evidence" value="ECO:0007669"/>
    <property type="project" value="Ensembl"/>
</dbReference>
<dbReference type="GO" id="GO:0060560">
    <property type="term" value="P:developmental growth involved in morphogenesis"/>
    <property type="evidence" value="ECO:0007669"/>
    <property type="project" value="Ensembl"/>
</dbReference>
<evidence type="ECO:0000256" key="2">
    <source>
        <dbReference type="ARBA" id="ARBA00023015"/>
    </source>
</evidence>
<dbReference type="GO" id="GO:0097325">
    <property type="term" value="P:melanocyte proliferation"/>
    <property type="evidence" value="ECO:0007669"/>
    <property type="project" value="Ensembl"/>
</dbReference>
<feature type="region of interest" description="Disordered" evidence="7">
    <location>
        <begin position="412"/>
        <end position="458"/>
    </location>
</feature>
<dbReference type="GO" id="GO:0090398">
    <property type="term" value="P:cellular senescence"/>
    <property type="evidence" value="ECO:0007669"/>
    <property type="project" value="Ensembl"/>
</dbReference>
<dbReference type="GO" id="GO:0003272">
    <property type="term" value="P:endocardial cushion formation"/>
    <property type="evidence" value="ECO:0007669"/>
    <property type="project" value="Ensembl"/>
</dbReference>
<dbReference type="PROSITE" id="PS01264">
    <property type="entry name" value="TBOX_2"/>
    <property type="match status" value="1"/>
</dbReference>
<dbReference type="GO" id="GO:0005737">
    <property type="term" value="C:cytoplasm"/>
    <property type="evidence" value="ECO:0007669"/>
    <property type="project" value="Ensembl"/>
</dbReference>
<dbReference type="AlphaFoldDB" id="A0A8C9JXU1"/>
<organism evidence="9 10">
    <name type="scientific">Panthera tigris altaica</name>
    <name type="common">Siberian tiger</name>
    <dbReference type="NCBI Taxonomy" id="74533"/>
    <lineage>
        <taxon>Eukaryota</taxon>
        <taxon>Metazoa</taxon>
        <taxon>Chordata</taxon>
        <taxon>Craniata</taxon>
        <taxon>Vertebrata</taxon>
        <taxon>Euteleostomi</taxon>
        <taxon>Mammalia</taxon>
        <taxon>Eutheria</taxon>
        <taxon>Laurasiatheria</taxon>
        <taxon>Carnivora</taxon>
        <taxon>Feliformia</taxon>
        <taxon>Felidae</taxon>
        <taxon>Pantherinae</taxon>
        <taxon>Panthera</taxon>
    </lineage>
</organism>
<dbReference type="GO" id="GO:0060596">
    <property type="term" value="P:mammary placode formation"/>
    <property type="evidence" value="ECO:0007669"/>
    <property type="project" value="Ensembl"/>
</dbReference>
<dbReference type="GO" id="GO:0007521">
    <property type="term" value="P:muscle cell fate determination"/>
    <property type="evidence" value="ECO:0007669"/>
    <property type="project" value="Ensembl"/>
</dbReference>
<evidence type="ECO:0000259" key="8">
    <source>
        <dbReference type="PROSITE" id="PS50252"/>
    </source>
</evidence>
<dbReference type="InterPro" id="IPR046360">
    <property type="entry name" value="T-box_DNA-bd"/>
</dbReference>
<comment type="subcellular location">
    <subcellularLocation>
        <location evidence="1 6">Nucleus</location>
    </subcellularLocation>
</comment>
<dbReference type="FunFam" id="2.60.40.820:FF:000012">
    <property type="entry name" value="T-box transcription factor TBX2"/>
    <property type="match status" value="1"/>
</dbReference>
<dbReference type="GO" id="GO:0048596">
    <property type="term" value="P:embryonic camera-type eye morphogenesis"/>
    <property type="evidence" value="ECO:0007669"/>
    <property type="project" value="Ensembl"/>
</dbReference>
<dbReference type="PROSITE" id="PS50252">
    <property type="entry name" value="TBOX_3"/>
    <property type="match status" value="1"/>
</dbReference>
<gene>
    <name evidence="9" type="primary">TBX2</name>
</gene>
<dbReference type="Pfam" id="PF00907">
    <property type="entry name" value="T-box"/>
    <property type="match status" value="1"/>
</dbReference>
<keyword evidence="10" id="KW-1185">Reference proteome</keyword>
<sequence length="482" mass="52169">MLGPGWPADSSRPSLSGSKPQAALWKPDPGWEPCPGPRSKKLPAPTPLQALTPDENHSPQPLHPLTQPPGIQASGSCWAATQLSKQTSSGFIFGSFSPSGLALSLPRRRMFPPFKVRVSGLDKKAKYILLMDIVAADDCRYKFHNSRWMVAGKADPEMPKRMYIHPDSPATGEQWMAKPVAFHKLKLTNNISDKHGFTILNSMHKYQPRFHIVRANDILKLPYSTFRTYVFPETDFIAVTAYQNDKITQLKIDNNPFAKGFRDTGNGRREKRKQLTLPSLRLYEEHCKPERDGAESDASSCDPAPAREPPPSPGSVPSPLRLHRTRAEEKSCAADSDPEPERLSEERAGPALGRSGLGPAASAASTAAPFPFHLSQHMLASQGIPMPTFGGLFPYPYTYMAAAAAAAPALPATSAAGGRPANSREPSPLPELALRKVGAPSRGALSPSGSAKEAASELQSIQRLVSGLESQRALSPGRESPK</sequence>
<dbReference type="Proteomes" id="UP000675900">
    <property type="component" value="Unassembled WGS sequence"/>
</dbReference>
<feature type="region of interest" description="Disordered" evidence="7">
    <location>
        <begin position="256"/>
        <end position="363"/>
    </location>
</feature>
<feature type="region of interest" description="Disordered" evidence="7">
    <location>
        <begin position="1"/>
        <end position="73"/>
    </location>
</feature>
<dbReference type="GO" id="GO:0048738">
    <property type="term" value="P:cardiac muscle tissue development"/>
    <property type="evidence" value="ECO:0007669"/>
    <property type="project" value="Ensembl"/>
</dbReference>
<dbReference type="CDD" id="cd20188">
    <property type="entry name" value="T-box_TBX2_3-like"/>
    <property type="match status" value="1"/>
</dbReference>
<dbReference type="GO" id="GO:0060021">
    <property type="term" value="P:roof of mouth development"/>
    <property type="evidence" value="ECO:0007669"/>
    <property type="project" value="Ensembl"/>
</dbReference>
<dbReference type="PANTHER" id="PTHR11267">
    <property type="entry name" value="T-BOX PROTEIN-RELATED"/>
    <property type="match status" value="1"/>
</dbReference>
<dbReference type="GO" id="GO:0035909">
    <property type="term" value="P:aorta morphogenesis"/>
    <property type="evidence" value="ECO:0007669"/>
    <property type="project" value="Ensembl"/>
</dbReference>
<dbReference type="GO" id="GO:0000978">
    <property type="term" value="F:RNA polymerase II cis-regulatory region sequence-specific DNA binding"/>
    <property type="evidence" value="ECO:0007669"/>
    <property type="project" value="Ensembl"/>
</dbReference>
<dbReference type="GO" id="GO:0140297">
    <property type="term" value="F:DNA-binding transcription factor binding"/>
    <property type="evidence" value="ECO:0007669"/>
    <property type="project" value="Ensembl"/>
</dbReference>
<dbReference type="InterPro" id="IPR001699">
    <property type="entry name" value="TF_T-box"/>
</dbReference>
<dbReference type="InterPro" id="IPR018186">
    <property type="entry name" value="TF_T-box_CS"/>
</dbReference>
<keyword evidence="4" id="KW-0804">Transcription</keyword>
<dbReference type="GO" id="GO:1901211">
    <property type="term" value="P:negative regulation of cardiac chamber formation"/>
    <property type="evidence" value="ECO:0007669"/>
    <property type="project" value="Ensembl"/>
</dbReference>
<dbReference type="InterPro" id="IPR008967">
    <property type="entry name" value="p53-like_TF_DNA-bd_sf"/>
</dbReference>
<dbReference type="InterPro" id="IPR036960">
    <property type="entry name" value="T-box_sf"/>
</dbReference>
<dbReference type="GO" id="GO:0005667">
    <property type="term" value="C:transcription regulator complex"/>
    <property type="evidence" value="ECO:0007669"/>
    <property type="project" value="Ensembl"/>
</dbReference>
<dbReference type="GO" id="GO:0022008">
    <property type="term" value="P:neurogenesis"/>
    <property type="evidence" value="ECO:0007669"/>
    <property type="project" value="Ensembl"/>
</dbReference>
<keyword evidence="2" id="KW-0805">Transcription regulation</keyword>
<dbReference type="GO" id="GO:0006915">
    <property type="term" value="P:apoptotic process"/>
    <property type="evidence" value="ECO:0007669"/>
    <property type="project" value="Ensembl"/>
</dbReference>
<dbReference type="SUPFAM" id="SSF49417">
    <property type="entry name" value="p53-like transcription factors"/>
    <property type="match status" value="1"/>
</dbReference>
<dbReference type="GO" id="GO:0060379">
    <property type="term" value="P:cardiac muscle cell myoblast differentiation"/>
    <property type="evidence" value="ECO:0007669"/>
    <property type="project" value="Ensembl"/>
</dbReference>
<dbReference type="PANTHER" id="PTHR11267:SF82">
    <property type="entry name" value="T-BOX TRANSCRIPTION FACTOR TBX2"/>
    <property type="match status" value="1"/>
</dbReference>
<evidence type="ECO:0000256" key="7">
    <source>
        <dbReference type="SAM" id="MobiDB-lite"/>
    </source>
</evidence>
<name>A0A8C9JXU1_PANTA</name>
<dbReference type="GO" id="GO:0042733">
    <property type="term" value="P:embryonic digit morphogenesis"/>
    <property type="evidence" value="ECO:0007669"/>
    <property type="project" value="Ensembl"/>
</dbReference>
<evidence type="ECO:0000256" key="5">
    <source>
        <dbReference type="ARBA" id="ARBA00023242"/>
    </source>
</evidence>
<keyword evidence="3 6" id="KW-0238">DNA-binding</keyword>
<feature type="domain" description="T-box" evidence="8">
    <location>
        <begin position="108"/>
        <end position="263"/>
    </location>
</feature>
<dbReference type="GO" id="GO:0060916">
    <property type="term" value="P:mesenchymal cell proliferation involved in lung development"/>
    <property type="evidence" value="ECO:0007669"/>
    <property type="project" value="Ensembl"/>
</dbReference>
<dbReference type="PRINTS" id="PR00937">
    <property type="entry name" value="TBOX"/>
</dbReference>
<dbReference type="GO" id="GO:0003148">
    <property type="term" value="P:outflow tract septum morphogenesis"/>
    <property type="evidence" value="ECO:0007669"/>
    <property type="project" value="Ensembl"/>
</dbReference>
<dbReference type="GO" id="GO:0008543">
    <property type="term" value="P:fibroblast growth factor receptor signaling pathway"/>
    <property type="evidence" value="ECO:0007669"/>
    <property type="project" value="Ensembl"/>
</dbReference>
<dbReference type="GO" id="GO:0001227">
    <property type="term" value="F:DNA-binding transcription repressor activity, RNA polymerase II-specific"/>
    <property type="evidence" value="ECO:0007669"/>
    <property type="project" value="Ensembl"/>
</dbReference>
<comment type="caution">
    <text evidence="6">Lacks conserved residue(s) required for the propagation of feature annotation.</text>
</comment>
<proteinExistence type="predicted"/>
<dbReference type="GeneTree" id="ENSGT00940000158439"/>
<evidence type="ECO:0000313" key="10">
    <source>
        <dbReference type="Proteomes" id="UP000675900"/>
    </source>
</evidence>
<accession>A0A8C9JXU1</accession>
<dbReference type="GO" id="GO:0072105">
    <property type="term" value="P:ureteric peristalsis"/>
    <property type="evidence" value="ECO:0007669"/>
    <property type="project" value="Ensembl"/>
</dbReference>
<dbReference type="GO" id="GO:0060441">
    <property type="term" value="P:epithelial tube branching involved in lung morphogenesis"/>
    <property type="evidence" value="ECO:0007669"/>
    <property type="project" value="Ensembl"/>
</dbReference>
<dbReference type="GO" id="GO:0001708">
    <property type="term" value="P:cell fate specification"/>
    <property type="evidence" value="ECO:0007669"/>
    <property type="project" value="TreeGrafter"/>
</dbReference>
<dbReference type="GO" id="GO:0045944">
    <property type="term" value="P:positive regulation of transcription by RNA polymerase II"/>
    <property type="evidence" value="ECO:0007669"/>
    <property type="project" value="Ensembl"/>
</dbReference>
<dbReference type="GO" id="GO:1901208">
    <property type="term" value="P:negative regulation of heart looping"/>
    <property type="evidence" value="ECO:0007669"/>
    <property type="project" value="Ensembl"/>
</dbReference>
<keyword evidence="5 6" id="KW-0539">Nucleus</keyword>
<evidence type="ECO:0000313" key="9">
    <source>
        <dbReference type="Ensembl" id="ENSPTIP00000011502.1"/>
    </source>
</evidence>
<dbReference type="Pfam" id="PF20627">
    <property type="entry name" value="TBX2-3_RD"/>
    <property type="match status" value="1"/>
</dbReference>
<evidence type="ECO:0000256" key="4">
    <source>
        <dbReference type="ARBA" id="ARBA00023163"/>
    </source>
</evidence>
<reference evidence="9" key="1">
    <citation type="submission" date="2025-08" db="UniProtKB">
        <authorList>
            <consortium name="Ensembl"/>
        </authorList>
    </citation>
    <scope>IDENTIFICATION</scope>
</reference>
<dbReference type="GO" id="GO:0051145">
    <property type="term" value="P:smooth muscle cell differentiation"/>
    <property type="evidence" value="ECO:0007669"/>
    <property type="project" value="Ensembl"/>
</dbReference>
<dbReference type="InterPro" id="IPR002070">
    <property type="entry name" value="TF_Brachyury"/>
</dbReference>
<dbReference type="GO" id="GO:0005634">
    <property type="term" value="C:nucleus"/>
    <property type="evidence" value="ECO:0007669"/>
    <property type="project" value="UniProtKB-SubCell"/>
</dbReference>
<dbReference type="GO" id="GO:0032526">
    <property type="term" value="P:response to retinoic acid"/>
    <property type="evidence" value="ECO:0007669"/>
    <property type="project" value="Ensembl"/>
</dbReference>
<dbReference type="GO" id="GO:0007219">
    <property type="term" value="P:Notch signaling pathway"/>
    <property type="evidence" value="ECO:0007669"/>
    <property type="project" value="Ensembl"/>
</dbReference>
<dbReference type="Gene3D" id="2.60.40.820">
    <property type="entry name" value="Transcription factor, T-box"/>
    <property type="match status" value="1"/>
</dbReference>
<feature type="compositionally biased region" description="Low complexity" evidence="7">
    <location>
        <begin position="349"/>
        <end position="363"/>
    </location>
</feature>
<evidence type="ECO:0000256" key="3">
    <source>
        <dbReference type="ARBA" id="ARBA00023125"/>
    </source>
</evidence>
<dbReference type="GO" id="GO:0060045">
    <property type="term" value="P:positive regulation of cardiac muscle cell proliferation"/>
    <property type="evidence" value="ECO:0007669"/>
    <property type="project" value="Ensembl"/>
</dbReference>
<feature type="compositionally biased region" description="Pro residues" evidence="7">
    <location>
        <begin position="306"/>
        <end position="316"/>
    </location>
</feature>
<dbReference type="PRINTS" id="PR00938">
    <property type="entry name" value="BRACHYURY"/>
</dbReference>
<dbReference type="GO" id="GO:0090103">
    <property type="term" value="P:cochlea morphogenesis"/>
    <property type="evidence" value="ECO:0007669"/>
    <property type="project" value="Ensembl"/>
</dbReference>
<dbReference type="InterPro" id="IPR048387">
    <property type="entry name" value="TBX2_3_RD"/>
</dbReference>
<feature type="compositionally biased region" description="Basic and acidic residues" evidence="7">
    <location>
        <begin position="282"/>
        <end position="294"/>
    </location>
</feature>
<dbReference type="Ensembl" id="ENSPTIT00000015496.1">
    <property type="protein sequence ID" value="ENSPTIP00000011502.1"/>
    <property type="gene ID" value="ENSPTIG00000011900.1"/>
</dbReference>
<dbReference type="GO" id="GO:2000773">
    <property type="term" value="P:negative regulation of cellular senescence"/>
    <property type="evidence" value="ECO:0007669"/>
    <property type="project" value="Ensembl"/>
</dbReference>
<dbReference type="GO" id="GO:0000785">
    <property type="term" value="C:chromatin"/>
    <property type="evidence" value="ECO:0007669"/>
    <property type="project" value="TreeGrafter"/>
</dbReference>
<dbReference type="GO" id="GO:0060037">
    <property type="term" value="P:pharyngeal system development"/>
    <property type="evidence" value="ECO:0007669"/>
    <property type="project" value="Ensembl"/>
</dbReference>
<dbReference type="GO" id="GO:1905072">
    <property type="term" value="P:cardiac jelly development"/>
    <property type="evidence" value="ECO:0007669"/>
    <property type="project" value="Ensembl"/>
</dbReference>
<protein>
    <submittedName>
        <fullName evidence="9">T-box transcription factor 2</fullName>
    </submittedName>
</protein>
<reference evidence="9" key="2">
    <citation type="submission" date="2025-09" db="UniProtKB">
        <authorList>
            <consortium name="Ensembl"/>
        </authorList>
    </citation>
    <scope>IDENTIFICATION</scope>
</reference>
<feature type="compositionally biased region" description="Basic and acidic residues" evidence="7">
    <location>
        <begin position="339"/>
        <end position="348"/>
    </location>
</feature>
<dbReference type="GO" id="GO:1905222">
    <property type="term" value="P:atrioventricular canal morphogenesis"/>
    <property type="evidence" value="ECO:0007669"/>
    <property type="project" value="Ensembl"/>
</dbReference>
<dbReference type="SMART" id="SM00425">
    <property type="entry name" value="TBOX"/>
    <property type="match status" value="1"/>
</dbReference>